<dbReference type="GO" id="GO:0010181">
    <property type="term" value="F:FMN binding"/>
    <property type="evidence" value="ECO:0007669"/>
    <property type="project" value="InterPro"/>
</dbReference>
<dbReference type="Proteomes" id="UP000291289">
    <property type="component" value="Unassembled WGS sequence"/>
</dbReference>
<proteinExistence type="predicted"/>
<reference evidence="4 5" key="1">
    <citation type="submission" date="2018-12" db="EMBL/GenBank/DDBJ databases">
        <title>Alloscrdovia theropitheci sp. nov: a novel taxon from the feces of the bleeding-herat monkey (Theropithecus geleda).</title>
        <authorList>
            <person name="Modesto M."/>
        </authorList>
    </citation>
    <scope>NUCLEOTIDE SEQUENCE [LARGE SCALE GENOMIC DNA]</scope>
    <source>
        <strain evidence="4 5">GLDI4/2</strain>
    </source>
</reference>
<dbReference type="PROSITE" id="PS00201">
    <property type="entry name" value="FLAVODOXIN"/>
    <property type="match status" value="1"/>
</dbReference>
<evidence type="ECO:0000313" key="5">
    <source>
        <dbReference type="Proteomes" id="UP000291289"/>
    </source>
</evidence>
<keyword evidence="5" id="KW-1185">Reference proteome</keyword>
<feature type="domain" description="Flavodoxin-like" evidence="3">
    <location>
        <begin position="53"/>
        <end position="207"/>
    </location>
</feature>
<organism evidence="4 5">
    <name type="scientific">Alloscardovia theropitheci</name>
    <dbReference type="NCBI Taxonomy" id="2496842"/>
    <lineage>
        <taxon>Bacteria</taxon>
        <taxon>Bacillati</taxon>
        <taxon>Actinomycetota</taxon>
        <taxon>Actinomycetes</taxon>
        <taxon>Bifidobacteriales</taxon>
        <taxon>Bifidobacteriaceae</taxon>
        <taxon>Alloscardovia</taxon>
    </lineage>
</organism>
<dbReference type="PANTHER" id="PTHR39201">
    <property type="entry name" value="EXPORTED PROTEIN-RELATED"/>
    <property type="match status" value="1"/>
</dbReference>
<gene>
    <name evidence="4" type="ORF">EJ419_04890</name>
</gene>
<feature type="chain" id="PRO_5038634148" evidence="2">
    <location>
        <begin position="23"/>
        <end position="217"/>
    </location>
</feature>
<dbReference type="Pfam" id="PF12682">
    <property type="entry name" value="Flavodoxin_4"/>
    <property type="match status" value="1"/>
</dbReference>
<comment type="caution">
    <text evidence="4">The sequence shown here is derived from an EMBL/GenBank/DDBJ whole genome shotgun (WGS) entry which is preliminary data.</text>
</comment>
<dbReference type="Gene3D" id="3.40.50.360">
    <property type="match status" value="1"/>
</dbReference>
<protein>
    <submittedName>
        <fullName evidence="4">Flavodoxin</fullName>
    </submittedName>
</protein>
<dbReference type="PANTHER" id="PTHR39201:SF1">
    <property type="entry name" value="FLAVODOXIN-LIKE DOMAIN-CONTAINING PROTEIN"/>
    <property type="match status" value="1"/>
</dbReference>
<name>A0A4R0QSG1_9BIFI</name>
<dbReference type="InterPro" id="IPR029039">
    <property type="entry name" value="Flavoprotein-like_sf"/>
</dbReference>
<sequence>MNNTVKKALTLVAGLSMITALGACGSSSNQDSSANSSSQNSSRTTSNASTDSKSIVIYFSASGNTKSVAENIASELNAPAVELTLEQPYTDDDLRWTNPQSRVVREYEDESLRDVKVANKDIDNWDSYDTVYLGFPTWWQIPAWPVNDFVKSNNFDGKTIIPFTISTSSGIGNDAEILRNLAGSGTWLTGHRFSQSASAQDVKTWLADTNNGLNEQN</sequence>
<dbReference type="InterPro" id="IPR001226">
    <property type="entry name" value="Flavodoxin_CS"/>
</dbReference>
<evidence type="ECO:0000313" key="4">
    <source>
        <dbReference type="EMBL" id="TCD54368.1"/>
    </source>
</evidence>
<dbReference type="InterPro" id="IPR008254">
    <property type="entry name" value="Flavodoxin/NO_synth"/>
</dbReference>
<dbReference type="PROSITE" id="PS51257">
    <property type="entry name" value="PROKAR_LIPOPROTEIN"/>
    <property type="match status" value="1"/>
</dbReference>
<accession>A0A4R0QSG1</accession>
<dbReference type="OrthoDB" id="9806505at2"/>
<dbReference type="GO" id="GO:0009055">
    <property type="term" value="F:electron transfer activity"/>
    <property type="evidence" value="ECO:0007669"/>
    <property type="project" value="InterPro"/>
</dbReference>
<dbReference type="EMBL" id="RXLP01000019">
    <property type="protein sequence ID" value="TCD54368.1"/>
    <property type="molecule type" value="Genomic_DNA"/>
</dbReference>
<dbReference type="RefSeq" id="WP_131284148.1">
    <property type="nucleotide sequence ID" value="NZ_RXLP01000019.1"/>
</dbReference>
<dbReference type="SUPFAM" id="SSF52218">
    <property type="entry name" value="Flavoproteins"/>
    <property type="match status" value="1"/>
</dbReference>
<evidence type="ECO:0000256" key="2">
    <source>
        <dbReference type="SAM" id="SignalP"/>
    </source>
</evidence>
<keyword evidence="2" id="KW-0732">Signal</keyword>
<evidence type="ECO:0000259" key="3">
    <source>
        <dbReference type="Pfam" id="PF12682"/>
    </source>
</evidence>
<evidence type="ECO:0000256" key="1">
    <source>
        <dbReference type="SAM" id="MobiDB-lite"/>
    </source>
</evidence>
<feature type="region of interest" description="Disordered" evidence="1">
    <location>
        <begin position="26"/>
        <end position="48"/>
    </location>
</feature>
<dbReference type="AlphaFoldDB" id="A0A4R0QSG1"/>
<feature type="signal peptide" evidence="2">
    <location>
        <begin position="1"/>
        <end position="22"/>
    </location>
</feature>